<evidence type="ECO:0000256" key="2">
    <source>
        <dbReference type="ARBA" id="ARBA00006188"/>
    </source>
</evidence>
<comment type="caution">
    <text evidence="14">The sequence shown here is derived from an EMBL/GenBank/DDBJ whole genome shotgun (WGS) entry which is preliminary data.</text>
</comment>
<keyword evidence="4 9" id="KW-0378">Hydrolase</keyword>
<dbReference type="PANTHER" id="PTHR31616:SF12">
    <property type="entry name" value="GLUCOAMYLASE"/>
    <property type="match status" value="1"/>
</dbReference>
<evidence type="ECO:0000313" key="15">
    <source>
        <dbReference type="Proteomes" id="UP001172101"/>
    </source>
</evidence>
<reference evidence="14" key="1">
    <citation type="submission" date="2023-06" db="EMBL/GenBank/DDBJ databases">
        <title>Genome-scale phylogeny and comparative genomics of the fungal order Sordariales.</title>
        <authorList>
            <consortium name="Lawrence Berkeley National Laboratory"/>
            <person name="Hensen N."/>
            <person name="Bonometti L."/>
            <person name="Westerberg I."/>
            <person name="Brannstrom I.O."/>
            <person name="Guillou S."/>
            <person name="Cros-Aarteil S."/>
            <person name="Calhoun S."/>
            <person name="Haridas S."/>
            <person name="Kuo A."/>
            <person name="Mondo S."/>
            <person name="Pangilinan J."/>
            <person name="Riley R."/>
            <person name="LaButti K."/>
            <person name="Andreopoulos B."/>
            <person name="Lipzen A."/>
            <person name="Chen C."/>
            <person name="Yanf M."/>
            <person name="Daum C."/>
            <person name="Ng V."/>
            <person name="Clum A."/>
            <person name="Steindorff A."/>
            <person name="Ohm R."/>
            <person name="Martin F."/>
            <person name="Silar P."/>
            <person name="Natvig D."/>
            <person name="Lalanne C."/>
            <person name="Gautier V."/>
            <person name="Ament-velasquez S.L."/>
            <person name="Kruys A."/>
            <person name="Hutchinson M.I."/>
            <person name="Powell A.J."/>
            <person name="Barry K."/>
            <person name="Miller A.N."/>
            <person name="Grigoriev I.V."/>
            <person name="Debuchy R."/>
            <person name="Gladieux P."/>
            <person name="Thoren M.H."/>
            <person name="Johannesson H."/>
        </authorList>
    </citation>
    <scope>NUCLEOTIDE SEQUENCE</scope>
    <source>
        <strain evidence="14">SMH2392-1A</strain>
    </source>
</reference>
<dbReference type="InterPro" id="IPR002044">
    <property type="entry name" value="CBM20"/>
</dbReference>
<evidence type="ECO:0000259" key="13">
    <source>
        <dbReference type="PROSITE" id="PS51166"/>
    </source>
</evidence>
<feature type="active site" description="Proton donor" evidence="10">
    <location>
        <position position="210"/>
    </location>
</feature>
<dbReference type="EC" id="3.2.1.3" evidence="9"/>
<dbReference type="SMART" id="SM01065">
    <property type="entry name" value="CBM_2"/>
    <property type="match status" value="1"/>
</dbReference>
<dbReference type="GO" id="GO:2001070">
    <property type="term" value="F:starch binding"/>
    <property type="evidence" value="ECO:0007669"/>
    <property type="project" value="InterPro"/>
</dbReference>
<dbReference type="FunFam" id="1.50.10.10:FF:000018">
    <property type="entry name" value="Glucoamylase"/>
    <property type="match status" value="1"/>
</dbReference>
<dbReference type="Proteomes" id="UP001172101">
    <property type="component" value="Unassembled WGS sequence"/>
</dbReference>
<dbReference type="GeneID" id="85329907"/>
<dbReference type="SUPFAM" id="SSF49452">
    <property type="entry name" value="Starch-binding domain-like"/>
    <property type="match status" value="1"/>
</dbReference>
<keyword evidence="5" id="KW-0325">Glycoprotein</keyword>
<feature type="domain" description="CBM20" evidence="13">
    <location>
        <begin position="509"/>
        <end position="621"/>
    </location>
</feature>
<dbReference type="PROSITE" id="PS51166">
    <property type="entry name" value="CBM20"/>
    <property type="match status" value="1"/>
</dbReference>
<dbReference type="AlphaFoldDB" id="A0AA40DWG6"/>
<evidence type="ECO:0000256" key="12">
    <source>
        <dbReference type="SAM" id="SignalP"/>
    </source>
</evidence>
<dbReference type="SUPFAM" id="SSF48208">
    <property type="entry name" value="Six-hairpin glycosidases"/>
    <property type="match status" value="1"/>
</dbReference>
<comment type="similarity">
    <text evidence="2 9">Belongs to the glycosyl hydrolase 15 family.</text>
</comment>
<dbReference type="GO" id="GO:0000324">
    <property type="term" value="C:fungal-type vacuole"/>
    <property type="evidence" value="ECO:0007669"/>
    <property type="project" value="TreeGrafter"/>
</dbReference>
<feature type="signal peptide" evidence="12">
    <location>
        <begin position="1"/>
        <end position="24"/>
    </location>
</feature>
<evidence type="ECO:0000256" key="7">
    <source>
        <dbReference type="ARBA" id="ARBA00023295"/>
    </source>
</evidence>
<dbReference type="PRINTS" id="PR00736">
    <property type="entry name" value="GLHYDRLASE15"/>
</dbReference>
<protein>
    <recommendedName>
        <fullName evidence="9">Glucoamylase</fullName>
        <ecNumber evidence="9">3.2.1.3</ecNumber>
    </recommendedName>
    <alternativeName>
        <fullName evidence="9">1,4-alpha-D-glucan glucohydrolase</fullName>
    </alternativeName>
    <alternativeName>
        <fullName evidence="9">Glucan 1,4-alpha-glucosidase</fullName>
    </alternativeName>
</protein>
<dbReference type="InterPro" id="IPR011613">
    <property type="entry name" value="GH15-like"/>
</dbReference>
<dbReference type="GO" id="GO:0004339">
    <property type="term" value="F:glucan 1,4-alpha-glucosidase activity"/>
    <property type="evidence" value="ECO:0007669"/>
    <property type="project" value="UniProtKB-EC"/>
</dbReference>
<comment type="catalytic activity">
    <reaction evidence="1 9">
        <text>Hydrolysis of terminal (1-&gt;4)-linked alpha-D-glucose residues successively from non-reducing ends of the chains with release of beta-D-glucose.</text>
        <dbReference type="EC" id="3.2.1.3"/>
    </reaction>
</comment>
<dbReference type="GO" id="GO:0000272">
    <property type="term" value="P:polysaccharide catabolic process"/>
    <property type="evidence" value="ECO:0007669"/>
    <property type="project" value="UniProtKB-KW"/>
</dbReference>
<dbReference type="PIRSF" id="PIRSF001031">
    <property type="entry name" value="Glu-a-glcsd_SBD"/>
    <property type="match status" value="1"/>
</dbReference>
<dbReference type="InterPro" id="IPR013784">
    <property type="entry name" value="Carb-bd-like_fold"/>
</dbReference>
<organism evidence="14 15">
    <name type="scientific">Lasiosphaeria miniovina</name>
    <dbReference type="NCBI Taxonomy" id="1954250"/>
    <lineage>
        <taxon>Eukaryota</taxon>
        <taxon>Fungi</taxon>
        <taxon>Dikarya</taxon>
        <taxon>Ascomycota</taxon>
        <taxon>Pezizomycotina</taxon>
        <taxon>Sordariomycetes</taxon>
        <taxon>Sordariomycetidae</taxon>
        <taxon>Sordariales</taxon>
        <taxon>Lasiosphaeriaceae</taxon>
        <taxon>Lasiosphaeria</taxon>
    </lineage>
</organism>
<dbReference type="Pfam" id="PF00686">
    <property type="entry name" value="CBM_20"/>
    <property type="match status" value="1"/>
</dbReference>
<evidence type="ECO:0000256" key="5">
    <source>
        <dbReference type="ARBA" id="ARBA00023180"/>
    </source>
</evidence>
<keyword evidence="8 9" id="KW-0624">Polysaccharide degradation</keyword>
<name>A0AA40DWG6_9PEZI</name>
<dbReference type="InterPro" id="IPR013783">
    <property type="entry name" value="Ig-like_fold"/>
</dbReference>
<dbReference type="InterPro" id="IPR046966">
    <property type="entry name" value="Glucoamylase_active_site"/>
</dbReference>
<dbReference type="PROSITE" id="PS00820">
    <property type="entry name" value="GLUCOAMYLASE"/>
    <property type="match status" value="1"/>
</dbReference>
<feature type="binding site" evidence="11">
    <location>
        <position position="151"/>
    </location>
    <ligand>
        <name>substrate</name>
    </ligand>
</feature>
<keyword evidence="15" id="KW-1185">Reference proteome</keyword>
<keyword evidence="3 12" id="KW-0732">Signal</keyword>
<evidence type="ECO:0000256" key="11">
    <source>
        <dbReference type="PIRSR" id="PIRSR001031-2"/>
    </source>
</evidence>
<dbReference type="Pfam" id="PF00723">
    <property type="entry name" value="Glyco_hydro_15"/>
    <property type="match status" value="1"/>
</dbReference>
<keyword evidence="7 9" id="KW-0326">Glycosidase</keyword>
<evidence type="ECO:0000256" key="6">
    <source>
        <dbReference type="ARBA" id="ARBA00023277"/>
    </source>
</evidence>
<dbReference type="InterPro" id="IPR012341">
    <property type="entry name" value="6hp_glycosidase-like_sf"/>
</dbReference>
<dbReference type="InterPro" id="IPR008291">
    <property type="entry name" value="Glucoamylase_SBD"/>
</dbReference>
<dbReference type="RefSeq" id="XP_060296938.1">
    <property type="nucleotide sequence ID" value="XM_060446637.1"/>
</dbReference>
<evidence type="ECO:0000256" key="3">
    <source>
        <dbReference type="ARBA" id="ARBA00022729"/>
    </source>
</evidence>
<proteinExistence type="inferred from homology"/>
<dbReference type="Gene3D" id="2.60.40.10">
    <property type="entry name" value="Immunoglobulins"/>
    <property type="match status" value="1"/>
</dbReference>
<dbReference type="EMBL" id="JAUIRO010000004">
    <property type="protein sequence ID" value="KAK0718145.1"/>
    <property type="molecule type" value="Genomic_DNA"/>
</dbReference>
<evidence type="ECO:0000313" key="14">
    <source>
        <dbReference type="EMBL" id="KAK0718145.1"/>
    </source>
</evidence>
<dbReference type="InterPro" id="IPR008928">
    <property type="entry name" value="6-hairpin_glycosidase_sf"/>
</dbReference>
<sequence>MIHASRLFWGAAVAAGFLATSVAAGQWPQGVSLDSFVFKERAIALQGVLDNIGPNGTKVPGAAAGIVIASPSKVNPNYFFTWTRDAALTLKTLVDEFVLGNAALRPYIDDYVRSQAVLQTVTNPSGSLLPSGTGLGEPKFNADGSRFNGNWGRPQRDGPALRAIALIQYANWLVEHGERKKAKTTVWPVISNDLSYVGQYWNATGFDLWEEVSGSSLFTTQNQYRSLVEGAVLAKRLGVPCNGCGQSPNVVCFLQTYWNGKFFTGNINTNTVRGGVDANTVLGPISIFDVDAPCDSPTLQPCHSRVLANFKVFVDTFRNSTLYPINGGIRSTRGIALGRYPEDVYFDGNPWYLITLGAAEFLHGAAAQWTRQGVIRVDADSLAFFRDLHPSARAGDTYRRGKKTDLFSSIVAATTAYADSFVAVAQAYTPADGALAEQFLKTPPGTPLSAAALTWSYASFVSMAARRAGRNPRGWTSAAAQKTPRPSSCAASSVAGSYAPATGAGAPNTTAPCLASVLFVVNATTYYGENIYLVGNSSDLGAWDLDNAQPMVSSNYTAQRPEWFAQMSLAAGQTVSYAYVRQQDCGRPPIWETANRTLTAPACAGTGAPLPTLETDDAWTGPVGQPGGC</sequence>
<dbReference type="Gene3D" id="1.50.10.10">
    <property type="match status" value="1"/>
</dbReference>
<evidence type="ECO:0000256" key="1">
    <source>
        <dbReference type="ARBA" id="ARBA00001863"/>
    </source>
</evidence>
<evidence type="ECO:0000256" key="4">
    <source>
        <dbReference type="ARBA" id="ARBA00022801"/>
    </source>
</evidence>
<evidence type="ECO:0000256" key="8">
    <source>
        <dbReference type="ARBA" id="ARBA00023326"/>
    </source>
</evidence>
<evidence type="ECO:0000256" key="9">
    <source>
        <dbReference type="PIRNR" id="PIRNR001031"/>
    </source>
</evidence>
<dbReference type="InterPro" id="IPR000165">
    <property type="entry name" value="Glucoamylase"/>
</dbReference>
<feature type="chain" id="PRO_5041268573" description="Glucoamylase" evidence="12">
    <location>
        <begin position="25"/>
        <end position="629"/>
    </location>
</feature>
<feature type="active site" description="Proton acceptor" evidence="10">
    <location>
        <position position="207"/>
    </location>
</feature>
<evidence type="ECO:0000256" key="10">
    <source>
        <dbReference type="PIRSR" id="PIRSR001031-1"/>
    </source>
</evidence>
<gene>
    <name evidence="14" type="ORF">B0T26DRAFT_777676</name>
</gene>
<keyword evidence="6 9" id="KW-0119">Carbohydrate metabolism</keyword>
<accession>A0AA40DWG6</accession>
<dbReference type="PANTHER" id="PTHR31616">
    <property type="entry name" value="TREHALASE"/>
    <property type="match status" value="1"/>
</dbReference>